<evidence type="ECO:0000256" key="8">
    <source>
        <dbReference type="PROSITE-ProRule" id="PRU00555"/>
    </source>
</evidence>
<evidence type="ECO:0000256" key="9">
    <source>
        <dbReference type="RuleBase" id="RU362103"/>
    </source>
</evidence>
<dbReference type="Proteomes" id="UP000054144">
    <property type="component" value="Unassembled WGS sequence"/>
</dbReference>
<dbReference type="SMART" id="SM00022">
    <property type="entry name" value="PLAc"/>
    <property type="match status" value="1"/>
</dbReference>
<gene>
    <name evidence="11" type="ORF">FISHEDRAFT_56514</name>
</gene>
<evidence type="ECO:0000256" key="3">
    <source>
        <dbReference type="ARBA" id="ARBA00022729"/>
    </source>
</evidence>
<keyword evidence="12" id="KW-1185">Reference proteome</keyword>
<dbReference type="EMBL" id="KN881649">
    <property type="protein sequence ID" value="KIY51596.1"/>
    <property type="molecule type" value="Genomic_DNA"/>
</dbReference>
<feature type="domain" description="PLA2c" evidence="10">
    <location>
        <begin position="37"/>
        <end position="600"/>
    </location>
</feature>
<keyword evidence="5 8" id="KW-0442">Lipid degradation</keyword>
<dbReference type="AlphaFoldDB" id="A0A0D7AJX0"/>
<feature type="chain" id="PRO_5005115165" description="Lysophospholipase" evidence="9">
    <location>
        <begin position="23"/>
        <end position="603"/>
    </location>
</feature>
<dbReference type="EC" id="3.1.1.5" evidence="2 9"/>
<dbReference type="GO" id="GO:0005829">
    <property type="term" value="C:cytosol"/>
    <property type="evidence" value="ECO:0007669"/>
    <property type="project" value="TreeGrafter"/>
</dbReference>
<dbReference type="GO" id="GO:0004623">
    <property type="term" value="F:phospholipase A2 activity"/>
    <property type="evidence" value="ECO:0007669"/>
    <property type="project" value="TreeGrafter"/>
</dbReference>
<evidence type="ECO:0000259" key="10">
    <source>
        <dbReference type="PROSITE" id="PS51210"/>
    </source>
</evidence>
<dbReference type="InterPro" id="IPR016035">
    <property type="entry name" value="Acyl_Trfase/lysoPLipase"/>
</dbReference>
<evidence type="ECO:0000313" key="12">
    <source>
        <dbReference type="Proteomes" id="UP000054144"/>
    </source>
</evidence>
<dbReference type="GO" id="GO:0046475">
    <property type="term" value="P:glycerophospholipid catabolic process"/>
    <property type="evidence" value="ECO:0007669"/>
    <property type="project" value="TreeGrafter"/>
</dbReference>
<dbReference type="PANTHER" id="PTHR10728:SF33">
    <property type="entry name" value="LYSOPHOSPHOLIPASE 1-RELATED"/>
    <property type="match status" value="1"/>
</dbReference>
<feature type="signal peptide" evidence="9">
    <location>
        <begin position="1"/>
        <end position="22"/>
    </location>
</feature>
<evidence type="ECO:0000256" key="1">
    <source>
        <dbReference type="ARBA" id="ARBA00008780"/>
    </source>
</evidence>
<dbReference type="GO" id="GO:0004622">
    <property type="term" value="F:phosphatidylcholine lysophospholipase activity"/>
    <property type="evidence" value="ECO:0007669"/>
    <property type="project" value="UniProtKB-EC"/>
</dbReference>
<evidence type="ECO:0000256" key="4">
    <source>
        <dbReference type="ARBA" id="ARBA00022801"/>
    </source>
</evidence>
<dbReference type="Pfam" id="PF01735">
    <property type="entry name" value="PLA2_B"/>
    <property type="match status" value="1"/>
</dbReference>
<dbReference type="PROSITE" id="PS51210">
    <property type="entry name" value="PLA2C"/>
    <property type="match status" value="1"/>
</dbReference>
<accession>A0A0D7AJX0</accession>
<dbReference type="OrthoDB" id="4084751at2759"/>
<reference evidence="11 12" key="1">
    <citation type="journal article" date="2015" name="Fungal Genet. Biol.">
        <title>Evolution of novel wood decay mechanisms in Agaricales revealed by the genome sequences of Fistulina hepatica and Cylindrobasidium torrendii.</title>
        <authorList>
            <person name="Floudas D."/>
            <person name="Held B.W."/>
            <person name="Riley R."/>
            <person name="Nagy L.G."/>
            <person name="Koehler G."/>
            <person name="Ransdell A.S."/>
            <person name="Younus H."/>
            <person name="Chow J."/>
            <person name="Chiniquy J."/>
            <person name="Lipzen A."/>
            <person name="Tritt A."/>
            <person name="Sun H."/>
            <person name="Haridas S."/>
            <person name="LaButti K."/>
            <person name="Ohm R.A."/>
            <person name="Kues U."/>
            <person name="Blanchette R.A."/>
            <person name="Grigoriev I.V."/>
            <person name="Minto R.E."/>
            <person name="Hibbett D.S."/>
        </authorList>
    </citation>
    <scope>NUCLEOTIDE SEQUENCE [LARGE SCALE GENOMIC DNA]</scope>
    <source>
        <strain evidence="11 12">ATCC 64428</strain>
    </source>
</reference>
<evidence type="ECO:0000313" key="11">
    <source>
        <dbReference type="EMBL" id="KIY51596.1"/>
    </source>
</evidence>
<protein>
    <recommendedName>
        <fullName evidence="2 9">Lysophospholipase</fullName>
        <ecNumber evidence="2 9">3.1.1.5</ecNumber>
    </recommendedName>
</protein>
<dbReference type="PANTHER" id="PTHR10728">
    <property type="entry name" value="CYTOSOLIC PHOSPHOLIPASE A2"/>
    <property type="match status" value="1"/>
</dbReference>
<keyword evidence="4 8" id="KW-0378">Hydrolase</keyword>
<keyword evidence="3 9" id="KW-0732">Signal</keyword>
<dbReference type="SUPFAM" id="SSF52151">
    <property type="entry name" value="FabD/lysophospholipase-like"/>
    <property type="match status" value="1"/>
</dbReference>
<organism evidence="11 12">
    <name type="scientific">Fistulina hepatica ATCC 64428</name>
    <dbReference type="NCBI Taxonomy" id="1128425"/>
    <lineage>
        <taxon>Eukaryota</taxon>
        <taxon>Fungi</taxon>
        <taxon>Dikarya</taxon>
        <taxon>Basidiomycota</taxon>
        <taxon>Agaricomycotina</taxon>
        <taxon>Agaricomycetes</taxon>
        <taxon>Agaricomycetidae</taxon>
        <taxon>Agaricales</taxon>
        <taxon>Fistulinaceae</taxon>
        <taxon>Fistulina</taxon>
    </lineage>
</organism>
<evidence type="ECO:0000256" key="6">
    <source>
        <dbReference type="ARBA" id="ARBA00023098"/>
    </source>
</evidence>
<evidence type="ECO:0000256" key="5">
    <source>
        <dbReference type="ARBA" id="ARBA00022963"/>
    </source>
</evidence>
<comment type="similarity">
    <text evidence="1 9">Belongs to the lysophospholipase family.</text>
</comment>
<dbReference type="Gene3D" id="3.40.1090.10">
    <property type="entry name" value="Cytosolic phospholipase A2 catalytic domain"/>
    <property type="match status" value="1"/>
</dbReference>
<proteinExistence type="inferred from homology"/>
<evidence type="ECO:0000256" key="2">
    <source>
        <dbReference type="ARBA" id="ARBA00013274"/>
    </source>
</evidence>
<comment type="catalytic activity">
    <reaction evidence="9">
        <text>a 1-acyl-sn-glycero-3-phosphocholine + H2O = sn-glycerol 3-phosphocholine + a fatty acid + H(+)</text>
        <dbReference type="Rhea" id="RHEA:15177"/>
        <dbReference type="ChEBI" id="CHEBI:15377"/>
        <dbReference type="ChEBI" id="CHEBI:15378"/>
        <dbReference type="ChEBI" id="CHEBI:16870"/>
        <dbReference type="ChEBI" id="CHEBI:28868"/>
        <dbReference type="ChEBI" id="CHEBI:58168"/>
        <dbReference type="EC" id="3.1.1.5"/>
    </reaction>
</comment>
<name>A0A0D7AJX0_9AGAR</name>
<evidence type="ECO:0000256" key="7">
    <source>
        <dbReference type="ARBA" id="ARBA00023180"/>
    </source>
</evidence>
<sequence>MIVTLSFLTLAASILSARLAWATALPATVAYTPSFVDCPDGLTLVRNATSGHHMQTLSTNESAYVSARRTGVLPSAWRAYLSSVEGTGLKLPSYVSTILDHTSDSVGPNLAIASSGGGYRAAIFGAGVLNALDGRNASAAATYFAGLSGSSWLVTSLAQADFPTISDVVFGVDDTGENEANNTSAGYQGWLAQYDLLTPGSTSAEDTLYVELLLDELSGKYEVGFPVTLADLWARSLSRHFVNGTAGGNFFDNSSTHGAGILFSNITSLSSFVSHSQPFPIIVSDLYTNKEDASTLVAEFNPYEMGSWDPMLSAFTPMKYLGTINDSQCVTGYDQAALIAGFSSELFNEYNTSVTALESSDIGAIVEYLEEDYPESNVEYTVGMIPNVFYGLMKDSFISSNQDYLMFVDGGENGEVIPLQPLLVRARDVDVILAIDATADTDYYWTEGSSLIHSQNRTTLFPDYYSFPTVPRSVDEFVADGLNTRPTFFGCDEDASVPLIIYIANGAPPRDGSKPLTNTSTTTLSYEPSTIQAMLDQTFTVAIQGHPENPKSLIDEDWPACLACAVVDRARARGDSGYHRERSGICSSCFERYCWSSYSRRDQ</sequence>
<keyword evidence="7" id="KW-0325">Glycoprotein</keyword>
<dbReference type="InterPro" id="IPR002642">
    <property type="entry name" value="LysoPLipase_cat_dom"/>
</dbReference>
<keyword evidence="6 8" id="KW-0443">Lipid metabolism</keyword>